<dbReference type="Pfam" id="PF26125">
    <property type="entry name" value="AcrVA2-like"/>
    <property type="match status" value="1"/>
</dbReference>
<comment type="caution">
    <text evidence="1">The sequence shown here is derived from an EMBL/GenBank/DDBJ whole genome shotgun (WGS) entry which is preliminary data.</text>
</comment>
<accession>A0A9X1BBQ9</accession>
<evidence type="ECO:0000313" key="2">
    <source>
        <dbReference type="Proteomes" id="UP001138802"/>
    </source>
</evidence>
<reference evidence="1 2" key="1">
    <citation type="journal article" date="2020" name="Microorganisms">
        <title>Osmotic Adaptation and Compatible Solute Biosynthesis of Phototrophic Bacteria as Revealed from Genome Analyses.</title>
        <authorList>
            <person name="Imhoff J.F."/>
            <person name="Rahn T."/>
            <person name="Kunzel S."/>
            <person name="Keller A."/>
            <person name="Neulinger S.C."/>
        </authorList>
    </citation>
    <scope>NUCLEOTIDE SEQUENCE [LARGE SCALE GENOMIC DNA]</scope>
    <source>
        <strain evidence="1 2">DSM 21303</strain>
    </source>
</reference>
<dbReference type="EMBL" id="NRSD01000045">
    <property type="protein sequence ID" value="MBK1646880.1"/>
    <property type="molecule type" value="Genomic_DNA"/>
</dbReference>
<evidence type="ECO:0000313" key="1">
    <source>
        <dbReference type="EMBL" id="MBK1646880.1"/>
    </source>
</evidence>
<dbReference type="AlphaFoldDB" id="A0A9X1BBQ9"/>
<dbReference type="Proteomes" id="UP001138802">
    <property type="component" value="Unassembled WGS sequence"/>
</dbReference>
<protein>
    <submittedName>
        <fullName evidence="1">Uncharacterized protein</fullName>
    </submittedName>
</protein>
<dbReference type="InterPro" id="IPR058915">
    <property type="entry name" value="AcrVA2-like"/>
</dbReference>
<proteinExistence type="predicted"/>
<keyword evidence="2" id="KW-1185">Reference proteome</keyword>
<sequence length="141" mass="15630">MSPGEVAMAKPVIFELAKVLLYLNLPDAEKWRLTERTELAKLGPKKAAKLGRKLRTAYDRILIGPSAVPDATESGLPSGLTRTGGERHVKPHWRRGRFRRIRYGEKFSESRLGWIQPVLVNAGELVGASAAGVKTKPYVVR</sequence>
<gene>
    <name evidence="1" type="ORF">CKO25_20080</name>
</gene>
<name>A0A9X1BBQ9_9GAMM</name>
<organism evidence="1 2">
    <name type="scientific">Thiocapsa imhoffii</name>
    <dbReference type="NCBI Taxonomy" id="382777"/>
    <lineage>
        <taxon>Bacteria</taxon>
        <taxon>Pseudomonadati</taxon>
        <taxon>Pseudomonadota</taxon>
        <taxon>Gammaproteobacteria</taxon>
        <taxon>Chromatiales</taxon>
        <taxon>Chromatiaceae</taxon>
        <taxon>Thiocapsa</taxon>
    </lineage>
</organism>